<name>A0A1H4C2N8_9FLAO</name>
<dbReference type="RefSeq" id="WP_091088281.1">
    <property type="nucleotide sequence ID" value="NZ_FNRD01000005.1"/>
</dbReference>
<evidence type="ECO:0008006" key="3">
    <source>
        <dbReference type="Google" id="ProtNLM"/>
    </source>
</evidence>
<dbReference type="Pfam" id="PF11287">
    <property type="entry name" value="DUF3088"/>
    <property type="match status" value="1"/>
</dbReference>
<protein>
    <recommendedName>
        <fullName evidence="3">DUF3088 domain-containing protein</fullName>
    </recommendedName>
</protein>
<dbReference type="EMBL" id="FNRD01000005">
    <property type="protein sequence ID" value="SEA54715.1"/>
    <property type="molecule type" value="Genomic_DNA"/>
</dbReference>
<proteinExistence type="predicted"/>
<dbReference type="OrthoDB" id="1356145at2"/>
<evidence type="ECO:0000313" key="2">
    <source>
        <dbReference type="Proteomes" id="UP000198951"/>
    </source>
</evidence>
<gene>
    <name evidence="1" type="ORF">SAMN05443667_105196</name>
</gene>
<keyword evidence="2" id="KW-1185">Reference proteome</keyword>
<dbReference type="STRING" id="150146.SAMN05443667_105196"/>
<dbReference type="AlphaFoldDB" id="A0A1H4C2N8"/>
<accession>A0A1H4C2N8</accession>
<dbReference type="Proteomes" id="UP000198951">
    <property type="component" value="Unassembled WGS sequence"/>
</dbReference>
<evidence type="ECO:0000313" key="1">
    <source>
        <dbReference type="EMBL" id="SEA54715.1"/>
    </source>
</evidence>
<dbReference type="InterPro" id="IPR021439">
    <property type="entry name" value="DUF3088"/>
</dbReference>
<organism evidence="1 2">
    <name type="scientific">Flavobacterium gillisiae</name>
    <dbReference type="NCBI Taxonomy" id="150146"/>
    <lineage>
        <taxon>Bacteria</taxon>
        <taxon>Pseudomonadati</taxon>
        <taxon>Bacteroidota</taxon>
        <taxon>Flavobacteriia</taxon>
        <taxon>Flavobacteriales</taxon>
        <taxon>Flavobacteriaceae</taxon>
        <taxon>Flavobacterium</taxon>
    </lineage>
</organism>
<reference evidence="2" key="1">
    <citation type="submission" date="2016-10" db="EMBL/GenBank/DDBJ databases">
        <authorList>
            <person name="Varghese N."/>
            <person name="Submissions S."/>
        </authorList>
    </citation>
    <scope>NUCLEOTIDE SEQUENCE [LARGE SCALE GENOMIC DNA]</scope>
    <source>
        <strain evidence="2">DSM 22376</strain>
    </source>
</reference>
<sequence length="118" mass="13313">MIQLFLLNPDFIDPKADKNGTVYYCPDCAIIEGILSYYPELRKELDIVYVDFETPRTGIVALIGEENQGSPVVIISKEETHNVDVSYFTAYGDVLFINSTTLIAKFLSEKYNVGLMHP</sequence>